<proteinExistence type="predicted"/>
<evidence type="ECO:0000256" key="1">
    <source>
        <dbReference type="SAM" id="MobiDB-lite"/>
    </source>
</evidence>
<sequence length="116" mass="12123">MVTWSPSGPLSPVADPAAPGPSVVRKQMGLRPPALLAGVKALPAPTPWQPAGAGALEAGDDSTGKVHVRVEALPDRHLGRLHLPASHVTITFTGVSQPQRDAFLKAFEHRFQRGGG</sequence>
<keyword evidence="3" id="KW-1185">Reference proteome</keyword>
<gene>
    <name evidence="2" type="ORF">DFR31_0152</name>
</gene>
<dbReference type="AlphaFoldDB" id="A0A498CDE5"/>
<evidence type="ECO:0000313" key="2">
    <source>
        <dbReference type="EMBL" id="RLK50261.1"/>
    </source>
</evidence>
<comment type="caution">
    <text evidence="2">The sequence shown here is derived from an EMBL/GenBank/DDBJ whole genome shotgun (WGS) entry which is preliminary data.</text>
</comment>
<evidence type="ECO:0000313" key="3">
    <source>
        <dbReference type="Proteomes" id="UP000275461"/>
    </source>
</evidence>
<accession>A0A498CDE5</accession>
<name>A0A498CDE5_9GAMM</name>
<reference evidence="2 3" key="1">
    <citation type="submission" date="2018-10" db="EMBL/GenBank/DDBJ databases">
        <title>Genomic Encyclopedia of Type Strains, Phase IV (KMG-IV): sequencing the most valuable type-strain genomes for metagenomic binning, comparative biology and taxonomic classification.</title>
        <authorList>
            <person name="Goeker M."/>
        </authorList>
    </citation>
    <scope>NUCLEOTIDE SEQUENCE [LARGE SCALE GENOMIC DNA]</scope>
    <source>
        <strain evidence="2 3">DSM 12769</strain>
    </source>
</reference>
<feature type="region of interest" description="Disordered" evidence="1">
    <location>
        <begin position="1"/>
        <end position="25"/>
    </location>
</feature>
<dbReference type="EMBL" id="RCDA01000001">
    <property type="protein sequence ID" value="RLK50261.1"/>
    <property type="molecule type" value="Genomic_DNA"/>
</dbReference>
<dbReference type="Proteomes" id="UP000275461">
    <property type="component" value="Unassembled WGS sequence"/>
</dbReference>
<organism evidence="2 3">
    <name type="scientific">Alkalispirillum mobile</name>
    <dbReference type="NCBI Taxonomy" id="85925"/>
    <lineage>
        <taxon>Bacteria</taxon>
        <taxon>Pseudomonadati</taxon>
        <taxon>Pseudomonadota</taxon>
        <taxon>Gammaproteobacteria</taxon>
        <taxon>Chromatiales</taxon>
        <taxon>Ectothiorhodospiraceae</taxon>
        <taxon>Alkalispirillum</taxon>
    </lineage>
</organism>
<protein>
    <submittedName>
        <fullName evidence="2">Uncharacterized protein</fullName>
    </submittedName>
</protein>